<protein>
    <recommendedName>
        <fullName evidence="13">Hexosyltransferase</fullName>
        <ecNumber evidence="13">2.4.1.-</ecNumber>
    </recommendedName>
</protein>
<dbReference type="GO" id="GO:0006493">
    <property type="term" value="P:protein O-linked glycosylation"/>
    <property type="evidence" value="ECO:0007669"/>
    <property type="project" value="TreeGrafter"/>
</dbReference>
<evidence type="ECO:0000256" key="4">
    <source>
        <dbReference type="ARBA" id="ARBA00022676"/>
    </source>
</evidence>
<keyword evidence="4 13" id="KW-0328">Glycosyltransferase</keyword>
<comment type="pathway">
    <text evidence="2">Protein modification; protein glycosylation.</text>
</comment>
<evidence type="ECO:0000256" key="7">
    <source>
        <dbReference type="ARBA" id="ARBA00022968"/>
    </source>
</evidence>
<reference evidence="14" key="3">
    <citation type="submission" date="2025-09" db="UniProtKB">
        <authorList>
            <consortium name="Ensembl"/>
        </authorList>
    </citation>
    <scope>IDENTIFICATION</scope>
</reference>
<sequence length="333" mass="38329">MAMLKSLRSRLLKYLVLGSTILVSLLICLLWNSSVSGLPSRSLAPLKDELYKVISPSTYRYILNQPKLCERRNPFVVFMIPVTGEDSKSRSAIRKTWGQDNLLPNVDIARLFFTGQPSEPNTNLEKHLQKESKAYGDIIQMDFLDTYRNLTIKTMMIMNWLATYCPSAQYAMKVDADIFVNVPYLVHHLQNQASHQDYITGSVINDGHPRRNPHSKWFLSEEVYPESLFPPYVSGAGYVFSIDLAKKISRASRFVRPIDMEDVYVGLCLHYLNVRPVFSRTLLPYKNLFEIRRLEYDKSVLNEVAGLCLCVCVRVCVCHYKITKAVYVFTTDW</sequence>
<dbReference type="PANTHER" id="PTHR11214">
    <property type="entry name" value="BETA-1,3-N-ACETYLGLUCOSAMINYLTRANSFERASE"/>
    <property type="match status" value="1"/>
</dbReference>
<evidence type="ECO:0000256" key="2">
    <source>
        <dbReference type="ARBA" id="ARBA00004922"/>
    </source>
</evidence>
<keyword evidence="5" id="KW-0808">Transferase</keyword>
<keyword evidence="9 13" id="KW-0333">Golgi apparatus</keyword>
<comment type="subcellular location">
    <subcellularLocation>
        <location evidence="1 13">Golgi apparatus membrane</location>
        <topology evidence="1 13">Single-pass type II membrane protein</topology>
    </subcellularLocation>
</comment>
<dbReference type="Gene3D" id="3.90.550.50">
    <property type="match status" value="1"/>
</dbReference>
<dbReference type="Pfam" id="PF01762">
    <property type="entry name" value="Galactosyl_T"/>
    <property type="match status" value="1"/>
</dbReference>
<dbReference type="EC" id="2.4.1.-" evidence="13"/>
<keyword evidence="7" id="KW-0735">Signal-anchor</keyword>
<name>A0AAR2LAL5_PYGNA</name>
<evidence type="ECO:0000256" key="5">
    <source>
        <dbReference type="ARBA" id="ARBA00022679"/>
    </source>
</evidence>
<comment type="similarity">
    <text evidence="3 13">Belongs to the glycosyltransferase 31 family.</text>
</comment>
<keyword evidence="6" id="KW-0812">Transmembrane</keyword>
<dbReference type="GO" id="GO:0008499">
    <property type="term" value="F:N-acetyl-beta-D-glucosaminide beta-(1,3)-galactosyltransferase activity"/>
    <property type="evidence" value="ECO:0007669"/>
    <property type="project" value="TreeGrafter"/>
</dbReference>
<accession>A0AAR2LAL5</accession>
<keyword evidence="10" id="KW-0443">Lipid metabolism</keyword>
<proteinExistence type="inferred from homology"/>
<keyword evidence="8" id="KW-1133">Transmembrane helix</keyword>
<dbReference type="InterPro" id="IPR002659">
    <property type="entry name" value="Glyco_trans_31"/>
</dbReference>
<reference evidence="14 15" key="1">
    <citation type="submission" date="2020-10" db="EMBL/GenBank/DDBJ databases">
        <title>Pygocentrus nattereri (red-bellied piranha) genome, fPygNat1, primary haplotype.</title>
        <authorList>
            <person name="Myers G."/>
            <person name="Meyer A."/>
            <person name="Karagic N."/>
            <person name="Pippel M."/>
            <person name="Winkler S."/>
            <person name="Tracey A."/>
            <person name="Wood J."/>
            <person name="Formenti G."/>
            <person name="Howe K."/>
            <person name="Fedrigo O."/>
            <person name="Jarvis E.D."/>
        </authorList>
    </citation>
    <scope>NUCLEOTIDE SEQUENCE [LARGE SCALE GENOMIC DNA]</scope>
</reference>
<dbReference type="FunFam" id="3.90.550.50:FF:000001">
    <property type="entry name" value="Hexosyltransferase"/>
    <property type="match status" value="1"/>
</dbReference>
<dbReference type="AlphaFoldDB" id="A0AAR2LAL5"/>
<evidence type="ECO:0000256" key="12">
    <source>
        <dbReference type="ARBA" id="ARBA00023180"/>
    </source>
</evidence>
<evidence type="ECO:0000256" key="13">
    <source>
        <dbReference type="RuleBase" id="RU363063"/>
    </source>
</evidence>
<evidence type="ECO:0000313" key="14">
    <source>
        <dbReference type="Ensembl" id="ENSPNAP00000071697.1"/>
    </source>
</evidence>
<evidence type="ECO:0000313" key="15">
    <source>
        <dbReference type="Proteomes" id="UP001501920"/>
    </source>
</evidence>
<evidence type="ECO:0000256" key="3">
    <source>
        <dbReference type="ARBA" id="ARBA00008661"/>
    </source>
</evidence>
<keyword evidence="12" id="KW-0325">Glycoprotein</keyword>
<evidence type="ECO:0000256" key="11">
    <source>
        <dbReference type="ARBA" id="ARBA00023136"/>
    </source>
</evidence>
<dbReference type="GO" id="GO:0000139">
    <property type="term" value="C:Golgi membrane"/>
    <property type="evidence" value="ECO:0007669"/>
    <property type="project" value="UniProtKB-SubCell"/>
</dbReference>
<evidence type="ECO:0000256" key="9">
    <source>
        <dbReference type="ARBA" id="ARBA00023034"/>
    </source>
</evidence>
<evidence type="ECO:0000256" key="6">
    <source>
        <dbReference type="ARBA" id="ARBA00022692"/>
    </source>
</evidence>
<dbReference type="Ensembl" id="ENSPNAT00000042235.1">
    <property type="protein sequence ID" value="ENSPNAP00000071697.1"/>
    <property type="gene ID" value="ENSPNAG00000030977.1"/>
</dbReference>
<evidence type="ECO:0000256" key="10">
    <source>
        <dbReference type="ARBA" id="ARBA00023098"/>
    </source>
</evidence>
<dbReference type="PANTHER" id="PTHR11214:SF361">
    <property type="entry name" value="HEXOSYLTRANSFERASE"/>
    <property type="match status" value="1"/>
</dbReference>
<dbReference type="Proteomes" id="UP001501920">
    <property type="component" value="Chromosome 20"/>
</dbReference>
<evidence type="ECO:0000256" key="1">
    <source>
        <dbReference type="ARBA" id="ARBA00004323"/>
    </source>
</evidence>
<dbReference type="GO" id="GO:0006629">
    <property type="term" value="P:lipid metabolic process"/>
    <property type="evidence" value="ECO:0007669"/>
    <property type="project" value="UniProtKB-KW"/>
</dbReference>
<dbReference type="GeneTree" id="ENSGT00940000163421"/>
<evidence type="ECO:0000256" key="8">
    <source>
        <dbReference type="ARBA" id="ARBA00022989"/>
    </source>
</evidence>
<organism evidence="14 15">
    <name type="scientific">Pygocentrus nattereri</name>
    <name type="common">Red-bellied piranha</name>
    <dbReference type="NCBI Taxonomy" id="42514"/>
    <lineage>
        <taxon>Eukaryota</taxon>
        <taxon>Metazoa</taxon>
        <taxon>Chordata</taxon>
        <taxon>Craniata</taxon>
        <taxon>Vertebrata</taxon>
        <taxon>Euteleostomi</taxon>
        <taxon>Actinopterygii</taxon>
        <taxon>Neopterygii</taxon>
        <taxon>Teleostei</taxon>
        <taxon>Ostariophysi</taxon>
        <taxon>Characiformes</taxon>
        <taxon>Characoidei</taxon>
        <taxon>Pygocentrus</taxon>
    </lineage>
</organism>
<keyword evidence="15" id="KW-1185">Reference proteome</keyword>
<keyword evidence="11" id="KW-0472">Membrane</keyword>
<reference evidence="14" key="2">
    <citation type="submission" date="2025-08" db="UniProtKB">
        <authorList>
            <consortium name="Ensembl"/>
        </authorList>
    </citation>
    <scope>IDENTIFICATION</scope>
</reference>